<dbReference type="GO" id="GO:0009279">
    <property type="term" value="C:cell outer membrane"/>
    <property type="evidence" value="ECO:0007669"/>
    <property type="project" value="UniProtKB-SubCell"/>
</dbReference>
<evidence type="ECO:0000259" key="7">
    <source>
        <dbReference type="PROSITE" id="PS51123"/>
    </source>
</evidence>
<dbReference type="Gene3D" id="1.10.10.690">
    <property type="entry name" value="YidB-like"/>
    <property type="match status" value="1"/>
</dbReference>
<organism evidence="8 9">
    <name type="scientific">Stenotrophomonas maltophilia</name>
    <name type="common">Pseudomonas maltophilia</name>
    <name type="synonym">Xanthomonas maltophilia</name>
    <dbReference type="NCBI Taxonomy" id="40324"/>
    <lineage>
        <taxon>Bacteria</taxon>
        <taxon>Pseudomonadati</taxon>
        <taxon>Pseudomonadota</taxon>
        <taxon>Gammaproteobacteria</taxon>
        <taxon>Lysobacterales</taxon>
        <taxon>Lysobacteraceae</taxon>
        <taxon>Stenotrophomonas</taxon>
        <taxon>Stenotrophomonas maltophilia group</taxon>
    </lineage>
</organism>
<evidence type="ECO:0000256" key="5">
    <source>
        <dbReference type="SAM" id="MobiDB-lite"/>
    </source>
</evidence>
<feature type="compositionally biased region" description="Basic and acidic residues" evidence="5">
    <location>
        <begin position="411"/>
        <end position="433"/>
    </location>
</feature>
<reference evidence="8" key="2">
    <citation type="journal article" date="2020" name="Front. Microbiol.">
        <title>Genetic Variants of the DSF Quorum Sensing System in Stenotrophomonas maltophilia Influence Virulence and Resistance Phenotypes Among Genotypically Diverse Clinical Isolates.</title>
        <authorList>
            <person name="Yero D."/>
            <person name="Huedo P."/>
            <person name="Conchillo-Sole O."/>
            <person name="Martinez-Servat S."/>
            <person name="Mamat U."/>
            <person name="Coves X."/>
            <person name="Llanas F."/>
            <person name="Roca I."/>
            <person name="Vila J."/>
            <person name="Schaible U.E."/>
            <person name="Daura X."/>
            <person name="Gibert I."/>
        </authorList>
    </citation>
    <scope>NUCLEOTIDE SEQUENCE</scope>
    <source>
        <strain evidence="8">OG156</strain>
    </source>
</reference>
<dbReference type="Gene3D" id="3.40.1520.20">
    <property type="match status" value="1"/>
</dbReference>
<evidence type="ECO:0000256" key="3">
    <source>
        <dbReference type="ARBA" id="ARBA00023237"/>
    </source>
</evidence>
<name>A0A2J0SYI4_STEMA</name>
<keyword evidence="2 4" id="KW-0472">Membrane</keyword>
<dbReference type="AlphaFoldDB" id="A0A2J0SYI4"/>
<comment type="caution">
    <text evidence="8">The sequence shown here is derived from an EMBL/GenBank/DDBJ whole genome shotgun (WGS) entry which is preliminary data.</text>
</comment>
<dbReference type="PANTHER" id="PTHR30329:SF21">
    <property type="entry name" value="LIPOPROTEIN YIAD-RELATED"/>
    <property type="match status" value="1"/>
</dbReference>
<dbReference type="SUPFAM" id="SSF103088">
    <property type="entry name" value="OmpA-like"/>
    <property type="match status" value="1"/>
</dbReference>
<dbReference type="PRINTS" id="PR01023">
    <property type="entry name" value="NAFLGMOTY"/>
</dbReference>
<dbReference type="EMBL" id="RAUE01000007">
    <property type="protein sequence ID" value="MBA0310223.1"/>
    <property type="molecule type" value="Genomic_DNA"/>
</dbReference>
<protein>
    <recommendedName>
        <fullName evidence="7">OmpA-like domain-containing protein</fullName>
    </recommendedName>
</protein>
<gene>
    <name evidence="8" type="ORF">D7Y33_04210</name>
</gene>
<dbReference type="InterPro" id="IPR050330">
    <property type="entry name" value="Bact_OuterMem_StrucFunc"/>
</dbReference>
<dbReference type="Gene3D" id="3.30.1330.60">
    <property type="entry name" value="OmpA-like domain"/>
    <property type="match status" value="1"/>
</dbReference>
<evidence type="ECO:0000313" key="9">
    <source>
        <dbReference type="Proteomes" id="UP000822271"/>
    </source>
</evidence>
<dbReference type="InterPro" id="IPR036737">
    <property type="entry name" value="OmpA-like_sf"/>
</dbReference>
<dbReference type="InterPro" id="IPR006664">
    <property type="entry name" value="OMP_bac"/>
</dbReference>
<evidence type="ECO:0000256" key="2">
    <source>
        <dbReference type="ARBA" id="ARBA00023136"/>
    </source>
</evidence>
<dbReference type="SUPFAM" id="SSF140804">
    <property type="entry name" value="YidB-like"/>
    <property type="match status" value="1"/>
</dbReference>
<dbReference type="RefSeq" id="WP_049429152.1">
    <property type="nucleotide sequence ID" value="NZ_CP154630.1"/>
</dbReference>
<feature type="domain" description="OmpA-like" evidence="7">
    <location>
        <begin position="317"/>
        <end position="433"/>
    </location>
</feature>
<dbReference type="Proteomes" id="UP000822271">
    <property type="component" value="Unassembled WGS sequence"/>
</dbReference>
<dbReference type="Pfam" id="PF00691">
    <property type="entry name" value="OmpA"/>
    <property type="match status" value="1"/>
</dbReference>
<dbReference type="OrthoDB" id="9782229at2"/>
<dbReference type="PANTHER" id="PTHR30329">
    <property type="entry name" value="STATOR ELEMENT OF FLAGELLAR MOTOR COMPLEX"/>
    <property type="match status" value="1"/>
</dbReference>
<comment type="subcellular location">
    <subcellularLocation>
        <location evidence="1">Cell outer membrane</location>
    </subcellularLocation>
</comment>
<dbReference type="InterPro" id="IPR027405">
    <property type="entry name" value="YidB-like"/>
</dbReference>
<keyword evidence="3" id="KW-0998">Cell outer membrane</keyword>
<dbReference type="InterPro" id="IPR006665">
    <property type="entry name" value="OmpA-like"/>
</dbReference>
<keyword evidence="6" id="KW-1133">Transmembrane helix</keyword>
<dbReference type="PRINTS" id="PR01021">
    <property type="entry name" value="OMPADOMAIN"/>
</dbReference>
<feature type="region of interest" description="Disordered" evidence="5">
    <location>
        <begin position="409"/>
        <end position="433"/>
    </location>
</feature>
<sequence>MSAYDRFIEDAATRLELGHRTRWVIEVITAWVASHPHGLDGVQQRFEQAGLAARFHSWRHPASLRLPIVASEMERALGAHTLAMIAHRSGMSPGPFRVVICNLLPGVVTLMSAPHSADEVAAAAVPARRNAAPRRMRSLVPSRAMYGMALRGLLWTVAVVAVLGLTTWLLLKARTPLWTVQDTPAQHEAHLSLLQRGTQVQVHGRLPSESDRRRVWNALSAVHGARNLEGGIALDPHTQAPRWLDRLIVDLPLLRGDGLHLVFEGTRLRIDTRSMQEPERLAISRRLRQDFPSLEMRGLWGPGLAALAQLSPDAAPAQRVAALNQTTLKFHAGSSELTGDSRQTLEAAANALRDTPAGTRVEIGAHTDSRGQAEANLHLSQQRAEAVSQGLQALGVEPDTLVAVGYGQEHPVADNRSDSGRAQNRRIDYRLLD</sequence>
<evidence type="ECO:0000256" key="4">
    <source>
        <dbReference type="PROSITE-ProRule" id="PRU00473"/>
    </source>
</evidence>
<evidence type="ECO:0000256" key="6">
    <source>
        <dbReference type="SAM" id="Phobius"/>
    </source>
</evidence>
<reference evidence="8" key="1">
    <citation type="submission" date="2018-09" db="EMBL/GenBank/DDBJ databases">
        <authorList>
            <person name="Groschel M."/>
            <person name="Kohl T."/>
            <person name="Conchillo-Sole O."/>
            <person name="Mamat U."/>
            <person name="Yero D."/>
            <person name="Niemann S."/>
            <person name="Daura X."/>
            <person name="Gibert I."/>
        </authorList>
    </citation>
    <scope>NUCLEOTIDE SEQUENCE</scope>
    <source>
        <strain evidence="8">OG156</strain>
    </source>
</reference>
<proteinExistence type="predicted"/>
<evidence type="ECO:0000256" key="1">
    <source>
        <dbReference type="ARBA" id="ARBA00004442"/>
    </source>
</evidence>
<feature type="transmembrane region" description="Helical" evidence="6">
    <location>
        <begin position="144"/>
        <end position="171"/>
    </location>
</feature>
<dbReference type="PROSITE" id="PS51123">
    <property type="entry name" value="OMPA_2"/>
    <property type="match status" value="1"/>
</dbReference>
<accession>A0A2J0SYI4</accession>
<dbReference type="CDD" id="cd07185">
    <property type="entry name" value="OmpA_C-like"/>
    <property type="match status" value="1"/>
</dbReference>
<keyword evidence="6" id="KW-0812">Transmembrane</keyword>
<evidence type="ECO:0000313" key="8">
    <source>
        <dbReference type="EMBL" id="MBA0310223.1"/>
    </source>
</evidence>